<proteinExistence type="predicted"/>
<dbReference type="EMBL" id="UYJE01003505">
    <property type="protein sequence ID" value="VDI19870.1"/>
    <property type="molecule type" value="Genomic_DNA"/>
</dbReference>
<accession>A0A8B6DJ94</accession>
<organism evidence="1 2">
    <name type="scientific">Mytilus galloprovincialis</name>
    <name type="common">Mediterranean mussel</name>
    <dbReference type="NCBI Taxonomy" id="29158"/>
    <lineage>
        <taxon>Eukaryota</taxon>
        <taxon>Metazoa</taxon>
        <taxon>Spiralia</taxon>
        <taxon>Lophotrochozoa</taxon>
        <taxon>Mollusca</taxon>
        <taxon>Bivalvia</taxon>
        <taxon>Autobranchia</taxon>
        <taxon>Pteriomorphia</taxon>
        <taxon>Mytilida</taxon>
        <taxon>Mytiloidea</taxon>
        <taxon>Mytilidae</taxon>
        <taxon>Mytilinae</taxon>
        <taxon>Mytilus</taxon>
    </lineage>
</organism>
<keyword evidence="2" id="KW-1185">Reference proteome</keyword>
<dbReference type="OrthoDB" id="6125218at2759"/>
<protein>
    <submittedName>
        <fullName evidence="1">Uncharacterized protein</fullName>
    </submittedName>
</protein>
<name>A0A8B6DJ94_MYTGA</name>
<dbReference type="AlphaFoldDB" id="A0A8B6DJ94"/>
<dbReference type="SUPFAM" id="SSF52540">
    <property type="entry name" value="P-loop containing nucleoside triphosphate hydrolases"/>
    <property type="match status" value="1"/>
</dbReference>
<sequence>VGKDFQAMIRSIAMHNFVHFHEEQRIVFKEGANFLIGGNSTGKTALFELIRRCYSNKINTTTSSVLNENELAYAVCHFTVPELYPPIEKLKLSKEEHPKDILACIFIKSRGFQPKNISKGQANGYDCYKVICSTSSTGSTQTFAQKFIGSYGCYTKQLDDNTKGCRRIAPDTSAITDVTMSGTKNVIHHFFKIVENDFEATTSAISEQRFAPKIATPGASDEAIMNSLYLLLEEGYVGALPMRSIGPLQWTKSKFNHHDSRDKNYDNADLRAEILLELLDNELVDKKQERVFHDEIVHPYEFIKLNGKVEVSNTERKDLSPKRLLKTPEGILEAKQLTLILAHTEFSTITIEEPDREGKTDKIIIEAIFRLLMHDKIQEDKRISTEQKHFLLATDIRELSGEKNGKKMKKFCQEMKKEIYLLYDADVKKKPSNNDDEEIAFYWKNGDLEQRFIDILDNCNDTT</sequence>
<evidence type="ECO:0000313" key="1">
    <source>
        <dbReference type="EMBL" id="VDI19870.1"/>
    </source>
</evidence>
<feature type="non-terminal residue" evidence="1">
    <location>
        <position position="463"/>
    </location>
</feature>
<reference evidence="1" key="1">
    <citation type="submission" date="2018-11" db="EMBL/GenBank/DDBJ databases">
        <authorList>
            <person name="Alioto T."/>
            <person name="Alioto T."/>
        </authorList>
    </citation>
    <scope>NUCLEOTIDE SEQUENCE</scope>
</reference>
<comment type="caution">
    <text evidence="1">The sequence shown here is derived from an EMBL/GenBank/DDBJ whole genome shotgun (WGS) entry which is preliminary data.</text>
</comment>
<feature type="non-terminal residue" evidence="1">
    <location>
        <position position="1"/>
    </location>
</feature>
<dbReference type="Proteomes" id="UP000596742">
    <property type="component" value="Unassembled WGS sequence"/>
</dbReference>
<evidence type="ECO:0000313" key="2">
    <source>
        <dbReference type="Proteomes" id="UP000596742"/>
    </source>
</evidence>
<gene>
    <name evidence="1" type="ORF">MGAL_10B070181</name>
</gene>
<dbReference type="InterPro" id="IPR027417">
    <property type="entry name" value="P-loop_NTPase"/>
</dbReference>
<dbReference type="Gene3D" id="3.40.50.300">
    <property type="entry name" value="P-loop containing nucleotide triphosphate hydrolases"/>
    <property type="match status" value="1"/>
</dbReference>